<keyword evidence="2" id="KW-0472">Membrane</keyword>
<accession>A0A562IPR3</accession>
<feature type="region of interest" description="Disordered" evidence="1">
    <location>
        <begin position="552"/>
        <end position="575"/>
    </location>
</feature>
<dbReference type="Pfam" id="PF20990">
    <property type="entry name" value="DUF2207_C"/>
    <property type="match status" value="1"/>
</dbReference>
<evidence type="ECO:0000259" key="4">
    <source>
        <dbReference type="Pfam" id="PF20990"/>
    </source>
</evidence>
<feature type="region of interest" description="Disordered" evidence="1">
    <location>
        <begin position="265"/>
        <end position="288"/>
    </location>
</feature>
<feature type="transmembrane region" description="Helical" evidence="2">
    <location>
        <begin position="404"/>
        <end position="422"/>
    </location>
</feature>
<keyword evidence="2" id="KW-1133">Transmembrane helix</keyword>
<evidence type="ECO:0000313" key="6">
    <source>
        <dbReference type="Proteomes" id="UP000321490"/>
    </source>
</evidence>
<keyword evidence="2" id="KW-0812">Transmembrane</keyword>
<dbReference type="Pfam" id="PF09972">
    <property type="entry name" value="DUF2207"/>
    <property type="match status" value="1"/>
</dbReference>
<dbReference type="OrthoDB" id="143710at2"/>
<feature type="domain" description="Predicted membrane protein YciQ-like C-terminal" evidence="4">
    <location>
        <begin position="279"/>
        <end position="512"/>
    </location>
</feature>
<dbReference type="RefSeq" id="WP_153361027.1">
    <property type="nucleotide sequence ID" value="NZ_ML762500.1"/>
</dbReference>
<dbReference type="EMBL" id="VLKF01000001">
    <property type="protein sequence ID" value="TWH73019.1"/>
    <property type="molecule type" value="Genomic_DNA"/>
</dbReference>
<feature type="transmembrane region" description="Helical" evidence="2">
    <location>
        <begin position="428"/>
        <end position="446"/>
    </location>
</feature>
<dbReference type="Proteomes" id="UP000321490">
    <property type="component" value="Unassembled WGS sequence"/>
</dbReference>
<evidence type="ECO:0000256" key="2">
    <source>
        <dbReference type="SAM" id="Phobius"/>
    </source>
</evidence>
<dbReference type="PROSITE" id="PS51257">
    <property type="entry name" value="PROKAR_LIPOPROTEIN"/>
    <property type="match status" value="1"/>
</dbReference>
<dbReference type="InterPro" id="IPR048389">
    <property type="entry name" value="YciQ-like_C"/>
</dbReference>
<keyword evidence="6" id="KW-1185">Reference proteome</keyword>
<evidence type="ECO:0000256" key="1">
    <source>
        <dbReference type="SAM" id="MobiDB-lite"/>
    </source>
</evidence>
<reference evidence="5 6" key="1">
    <citation type="submission" date="2019-07" db="EMBL/GenBank/DDBJ databases">
        <title>R&amp;d 2014.</title>
        <authorList>
            <person name="Klenk H.-P."/>
        </authorList>
    </citation>
    <scope>NUCLEOTIDE SEQUENCE [LARGE SCALE GENOMIC DNA]</scope>
    <source>
        <strain evidence="5 6">DSM 45764</strain>
    </source>
</reference>
<proteinExistence type="predicted"/>
<feature type="transmembrane region" description="Helical" evidence="2">
    <location>
        <begin position="241"/>
        <end position="261"/>
    </location>
</feature>
<feature type="compositionally biased region" description="Gly residues" evidence="1">
    <location>
        <begin position="556"/>
        <end position="575"/>
    </location>
</feature>
<name>A0A562IPR3_9ACTN</name>
<evidence type="ECO:0000259" key="3">
    <source>
        <dbReference type="Pfam" id="PF09972"/>
    </source>
</evidence>
<comment type="caution">
    <text evidence="5">The sequence shown here is derived from an EMBL/GenBank/DDBJ whole genome shotgun (WGS) entry which is preliminary data.</text>
</comment>
<dbReference type="AlphaFoldDB" id="A0A562IPR3"/>
<gene>
    <name evidence="5" type="ORF">JD78_01542</name>
</gene>
<evidence type="ECO:0000313" key="5">
    <source>
        <dbReference type="EMBL" id="TWH73019.1"/>
    </source>
</evidence>
<protein>
    <submittedName>
        <fullName evidence="5">Putative membrane protein DUF2207</fullName>
    </submittedName>
</protein>
<dbReference type="InterPro" id="IPR018702">
    <property type="entry name" value="DUF2207"/>
</dbReference>
<feature type="domain" description="DUF2207" evidence="3">
    <location>
        <begin position="32"/>
        <end position="211"/>
    </location>
</feature>
<sequence length="575" mass="59264">MDGRRRAGVASGLVLGAVLLGGCTGGGPAEAIRSYDVRIEAAADGSLQVEEVIEYDFGDEERHGIERLIPERLPYAQTRDRLHPVSDVTVESPSGAPVDTELLREDGVLTLRVGDEDTEVSGRHTYEIGYRVAGVADADELRWNAVGTGWSVPVDDVDVRVAGPSGAAPVEADCVVGAEGSRTPCDVTVEPGGELHAQASGLAPEEGVTVAGRWPAGTFAAAEPIYDDTFSPARAFRATPATAGLALAALLALAGPVVLLARRGRPRRASGPVPPQLTPPRDGRPAQLGTVLDGHAQRHEVTATLLDLAVRGHLRIEETGGRAADGSDGPADWRLVRTGKDLRGLRGYEQLLLDGVFAEGDVVTLSELQPRFGGLDGRVRSALYTDVVELGWFTADPAAVRRRWYARGAVLLGTGVVLTVVLAAVGTWALAGLGVVVAGLVVLGLAGRMPQRTAEGAQVHQQVVAFRDSLAASDALARVPAGRVDDLAGDPRARYLPHAVALGVANQFAAALEAAGPAPAADWYVPAHGAGYVGVWPSLVAFSSPDNPVLSPPVSSGGGATSVGGAAGGGGGGSW</sequence>
<organism evidence="5 6">
    <name type="scientific">Modestobacter roseus</name>
    <dbReference type="NCBI Taxonomy" id="1181884"/>
    <lineage>
        <taxon>Bacteria</taxon>
        <taxon>Bacillati</taxon>
        <taxon>Actinomycetota</taxon>
        <taxon>Actinomycetes</taxon>
        <taxon>Geodermatophilales</taxon>
        <taxon>Geodermatophilaceae</taxon>
        <taxon>Modestobacter</taxon>
    </lineage>
</organism>